<gene>
    <name evidence="1" type="ORF">IMG5_195930</name>
</gene>
<dbReference type="GeneID" id="14903501"/>
<accession>G0R509</accession>
<sequence length="102" mass="11987">MNDFAVQKLNENQQKDALIILQRCERMLELSANAGQIIDRNLIIVVLYNRACTQQSLWILDKCSKYIDGVIYNLLISLKEDDEQFDNLQQQNKKSLKEYISY</sequence>
<keyword evidence="2" id="KW-1185">Reference proteome</keyword>
<dbReference type="InParanoid" id="G0R509"/>
<evidence type="ECO:0000313" key="2">
    <source>
        <dbReference type="Proteomes" id="UP000008983"/>
    </source>
</evidence>
<protein>
    <submittedName>
        <fullName evidence="1">Uncharacterized protein</fullName>
    </submittedName>
</protein>
<organism evidence="1 2">
    <name type="scientific">Ichthyophthirius multifiliis</name>
    <name type="common">White spot disease agent</name>
    <name type="synonym">Ich</name>
    <dbReference type="NCBI Taxonomy" id="5932"/>
    <lineage>
        <taxon>Eukaryota</taxon>
        <taxon>Sar</taxon>
        <taxon>Alveolata</taxon>
        <taxon>Ciliophora</taxon>
        <taxon>Intramacronucleata</taxon>
        <taxon>Oligohymenophorea</taxon>
        <taxon>Hymenostomatida</taxon>
        <taxon>Ophryoglenina</taxon>
        <taxon>Ichthyophthirius</taxon>
    </lineage>
</organism>
<dbReference type="OrthoDB" id="299411at2759"/>
<name>G0R509_ICHMU</name>
<dbReference type="EMBL" id="GL984360">
    <property type="protein sequence ID" value="EGR27411.1"/>
    <property type="molecule type" value="Genomic_DNA"/>
</dbReference>
<dbReference type="Proteomes" id="UP000008983">
    <property type="component" value="Unassembled WGS sequence"/>
</dbReference>
<dbReference type="RefSeq" id="XP_004024321.1">
    <property type="nucleotide sequence ID" value="XM_004024272.1"/>
</dbReference>
<proteinExistence type="predicted"/>
<dbReference type="AlphaFoldDB" id="G0R509"/>
<evidence type="ECO:0000313" key="1">
    <source>
        <dbReference type="EMBL" id="EGR27411.1"/>
    </source>
</evidence>
<reference evidence="1 2" key="1">
    <citation type="submission" date="2011-07" db="EMBL/GenBank/DDBJ databases">
        <authorList>
            <person name="Coyne R."/>
            <person name="Brami D."/>
            <person name="Johnson J."/>
            <person name="Hostetler J."/>
            <person name="Hannick L."/>
            <person name="Clark T."/>
            <person name="Cassidy-Hanley D."/>
            <person name="Inman J."/>
        </authorList>
    </citation>
    <scope>NUCLEOTIDE SEQUENCE [LARGE SCALE GENOMIC DNA]</scope>
    <source>
        <strain evidence="1 2">G5</strain>
    </source>
</reference>